<dbReference type="Proteomes" id="UP000324222">
    <property type="component" value="Unassembled WGS sequence"/>
</dbReference>
<gene>
    <name evidence="1" type="ORF">E2C01_040799</name>
</gene>
<proteinExistence type="predicted"/>
<organism evidence="1 2">
    <name type="scientific">Portunus trituberculatus</name>
    <name type="common">Swimming crab</name>
    <name type="synonym">Neptunus trituberculatus</name>
    <dbReference type="NCBI Taxonomy" id="210409"/>
    <lineage>
        <taxon>Eukaryota</taxon>
        <taxon>Metazoa</taxon>
        <taxon>Ecdysozoa</taxon>
        <taxon>Arthropoda</taxon>
        <taxon>Crustacea</taxon>
        <taxon>Multicrustacea</taxon>
        <taxon>Malacostraca</taxon>
        <taxon>Eumalacostraca</taxon>
        <taxon>Eucarida</taxon>
        <taxon>Decapoda</taxon>
        <taxon>Pleocyemata</taxon>
        <taxon>Brachyura</taxon>
        <taxon>Eubrachyura</taxon>
        <taxon>Portunoidea</taxon>
        <taxon>Portunidae</taxon>
        <taxon>Portuninae</taxon>
        <taxon>Portunus</taxon>
    </lineage>
</organism>
<evidence type="ECO:0000313" key="1">
    <source>
        <dbReference type="EMBL" id="MPC47065.1"/>
    </source>
</evidence>
<accession>A0A5B7FNJ9</accession>
<protein>
    <submittedName>
        <fullName evidence="1">Uncharacterized protein</fullName>
    </submittedName>
</protein>
<name>A0A5B7FNJ9_PORTR</name>
<sequence length="64" mass="7142">MDKYLQPGVSCRMRRYSWRFSGVPIPSQQSYSRASTSSKTVGSTCEKEKICLMVYVASGAGVRE</sequence>
<keyword evidence="2" id="KW-1185">Reference proteome</keyword>
<comment type="caution">
    <text evidence="1">The sequence shown here is derived from an EMBL/GenBank/DDBJ whole genome shotgun (WGS) entry which is preliminary data.</text>
</comment>
<dbReference type="EMBL" id="VSRR010007528">
    <property type="protein sequence ID" value="MPC47065.1"/>
    <property type="molecule type" value="Genomic_DNA"/>
</dbReference>
<evidence type="ECO:0000313" key="2">
    <source>
        <dbReference type="Proteomes" id="UP000324222"/>
    </source>
</evidence>
<dbReference type="AlphaFoldDB" id="A0A5B7FNJ9"/>
<reference evidence="1 2" key="1">
    <citation type="submission" date="2019-05" db="EMBL/GenBank/DDBJ databases">
        <title>Another draft genome of Portunus trituberculatus and its Hox gene families provides insights of decapod evolution.</title>
        <authorList>
            <person name="Jeong J.-H."/>
            <person name="Song I."/>
            <person name="Kim S."/>
            <person name="Choi T."/>
            <person name="Kim D."/>
            <person name="Ryu S."/>
            <person name="Kim W."/>
        </authorList>
    </citation>
    <scope>NUCLEOTIDE SEQUENCE [LARGE SCALE GENOMIC DNA]</scope>
    <source>
        <tissue evidence="1">Muscle</tissue>
    </source>
</reference>